<dbReference type="AlphaFoldDB" id="A0A031J753"/>
<evidence type="ECO:0000259" key="4">
    <source>
        <dbReference type="Pfam" id="PF00817"/>
    </source>
</evidence>
<keyword evidence="2" id="KW-0227">DNA damage</keyword>
<evidence type="ECO:0000313" key="6">
    <source>
        <dbReference type="EMBL" id="EZP68580.1"/>
    </source>
</evidence>
<dbReference type="RefSeq" id="WP_081799256.1">
    <property type="nucleotide sequence ID" value="NZ_JFYZ01000079.1"/>
</dbReference>
<gene>
    <name evidence="6" type="ORF">BV97_05601</name>
</gene>
<feature type="domain" description="UmuC" evidence="4">
    <location>
        <begin position="118"/>
        <end position="254"/>
    </location>
</feature>
<dbReference type="GO" id="GO:0006281">
    <property type="term" value="P:DNA repair"/>
    <property type="evidence" value="ECO:0007669"/>
    <property type="project" value="InterPro"/>
</dbReference>
<dbReference type="eggNOG" id="COG0389">
    <property type="taxonomic scope" value="Bacteria"/>
</dbReference>
<dbReference type="InterPro" id="IPR043128">
    <property type="entry name" value="Rev_trsase/Diguanyl_cyclase"/>
</dbReference>
<evidence type="ECO:0000256" key="2">
    <source>
        <dbReference type="ARBA" id="ARBA00022763"/>
    </source>
</evidence>
<dbReference type="PANTHER" id="PTHR35369">
    <property type="entry name" value="BLR3025 PROTEIN-RELATED"/>
    <property type="match status" value="1"/>
</dbReference>
<name>A0A031J753_9SPHN</name>
<dbReference type="Proteomes" id="UP000024329">
    <property type="component" value="Unassembled WGS sequence"/>
</dbReference>
<accession>A0A031J753</accession>
<reference evidence="6 7" key="1">
    <citation type="submission" date="2014-03" db="EMBL/GenBank/DDBJ databases">
        <title>Whole genome sequence of Novosphingobium resinovorum KF1.</title>
        <authorList>
            <person name="Gan H.M."/>
            <person name="Gan H.Y."/>
            <person name="Chew T.H."/>
            <person name="Savka M.A."/>
        </authorList>
    </citation>
    <scope>NUCLEOTIDE SEQUENCE [LARGE SCALE GENOMIC DNA]</scope>
    <source>
        <strain evidence="6 7">KF1</strain>
    </source>
</reference>
<proteinExistence type="inferred from homology"/>
<dbReference type="InterPro" id="IPR045443">
    <property type="entry name" value="DUF6504"/>
</dbReference>
<comment type="caution">
    <text evidence="6">The sequence shown here is derived from an EMBL/GenBank/DDBJ whole genome shotgun (WGS) entry which is preliminary data.</text>
</comment>
<dbReference type="PANTHER" id="PTHR35369:SF2">
    <property type="entry name" value="BLR3025 PROTEIN"/>
    <property type="match status" value="1"/>
</dbReference>
<dbReference type="Pfam" id="PF00817">
    <property type="entry name" value="IMS"/>
    <property type="match status" value="1"/>
</dbReference>
<evidence type="ECO:0000259" key="5">
    <source>
        <dbReference type="Pfam" id="PF20114"/>
    </source>
</evidence>
<dbReference type="InterPro" id="IPR043502">
    <property type="entry name" value="DNA/RNA_pol_sf"/>
</dbReference>
<dbReference type="SUPFAM" id="SSF56672">
    <property type="entry name" value="DNA/RNA polymerases"/>
    <property type="match status" value="1"/>
</dbReference>
<dbReference type="Pfam" id="PF20114">
    <property type="entry name" value="DUF6504"/>
    <property type="match status" value="1"/>
</dbReference>
<sequence>MRRVVSLFLPFLAIERLRRQDRFAAPRPEPRALQLPFDDNPGACSVPRGGGWRPGARWARERQTGGGQGAVRGEDRTRLDVEREIAALPLHAKPPMRELGRRSETAEHPFKRTVSSVVSQEAGDAPQVMAAPLALIGKVGRRDEIVAACPAARALGIHVGMAATHARALVSDLDFRAAEPDADAALLDRLALLGIRRWSPIVAVAPPDGVWLDLTGAAHLHGGEERFCQRLHAFCRRAGFTARIAIADTPGAAHALARYGREDIAIIPHGGVVKALSPLPVAALRLEGGALAAARKFGFETIADLIPVARGPLARRLGLAAIDRLDQALGGKAEPITAREDVVIPAVERRLLEPIGTAEAIGQVMYDLLKDLAEVLQRRGLGARSLRLTALRVDGGEQVVAIGTSRPTREVPHLLRLLKLRIERIDPGMGLEQFRLLAPHTEPLDAENLGAILAGESTLRDPARLVDVVAGRIGPGAVFRIAPVESHVPERAVRPTSPITTAGSWPVWQRPVRLFARPEPLSRVIALLPDQPPRRFEWRGRSYTVVAGDGPERIHGEWWRRNGEVWAVRDYYRVEDEAGGRYWVFRRGDGVAGETGDLSWWMHGVFA</sequence>
<dbReference type="Gene3D" id="3.30.70.270">
    <property type="match status" value="1"/>
</dbReference>
<evidence type="ECO:0000256" key="1">
    <source>
        <dbReference type="ARBA" id="ARBA00010945"/>
    </source>
</evidence>
<keyword evidence="6" id="KW-0808">Transferase</keyword>
<dbReference type="EMBL" id="JFYZ01000079">
    <property type="protein sequence ID" value="EZP68580.1"/>
    <property type="molecule type" value="Genomic_DNA"/>
</dbReference>
<dbReference type="CDD" id="cd03468">
    <property type="entry name" value="PolY_like"/>
    <property type="match status" value="1"/>
</dbReference>
<protein>
    <submittedName>
        <fullName evidence="6">Nucleotidyltransferase/DNA polymerase involved in DNA repair</fullName>
    </submittedName>
</protein>
<dbReference type="GO" id="GO:0016740">
    <property type="term" value="F:transferase activity"/>
    <property type="evidence" value="ECO:0007669"/>
    <property type="project" value="UniProtKB-KW"/>
</dbReference>
<evidence type="ECO:0000313" key="7">
    <source>
        <dbReference type="Proteomes" id="UP000024329"/>
    </source>
</evidence>
<dbReference type="InterPro" id="IPR001126">
    <property type="entry name" value="UmuC"/>
</dbReference>
<evidence type="ECO:0000256" key="3">
    <source>
        <dbReference type="SAM" id="MobiDB-lite"/>
    </source>
</evidence>
<feature type="region of interest" description="Disordered" evidence="3">
    <location>
        <begin position="48"/>
        <end position="76"/>
    </location>
</feature>
<dbReference type="PATRIC" id="fig|158500.4.peg.5681"/>
<dbReference type="Gene3D" id="3.40.1170.60">
    <property type="match status" value="1"/>
</dbReference>
<dbReference type="InterPro" id="IPR050356">
    <property type="entry name" value="SulA_CellDiv_inhibitor"/>
</dbReference>
<comment type="similarity">
    <text evidence="1">Belongs to the DNA polymerase type-Y family.</text>
</comment>
<organism evidence="6 7">
    <name type="scientific">Novosphingobium resinovorum</name>
    <dbReference type="NCBI Taxonomy" id="158500"/>
    <lineage>
        <taxon>Bacteria</taxon>
        <taxon>Pseudomonadati</taxon>
        <taxon>Pseudomonadota</taxon>
        <taxon>Alphaproteobacteria</taxon>
        <taxon>Sphingomonadales</taxon>
        <taxon>Sphingomonadaceae</taxon>
        <taxon>Novosphingobium</taxon>
    </lineage>
</organism>
<feature type="domain" description="DUF6504" evidence="5">
    <location>
        <begin position="531"/>
        <end position="603"/>
    </location>
</feature>